<sequence>MICFDSVKPPFSLLLFIFEGAIASRELRCAHLWITISIYIFYLSVRQKSFTHATFKHLAFIRENHERVADSHTRIHLPHPSISSCICLRNLADIHCMQCVCVRTGSAAV</sequence>
<name>A0A023FBT9_AMBCJ</name>
<accession>A0A023FBT9</accession>
<dbReference type="AlphaFoldDB" id="A0A023FBT9"/>
<proteinExistence type="evidence at transcript level"/>
<protein>
    <submittedName>
        <fullName evidence="1">Putative secreted protein</fullName>
    </submittedName>
</protein>
<organism evidence="1">
    <name type="scientific">Amblyomma cajennense</name>
    <name type="common">Cayenne tick</name>
    <name type="synonym">Acarus cajennensis</name>
    <dbReference type="NCBI Taxonomy" id="34607"/>
    <lineage>
        <taxon>Eukaryota</taxon>
        <taxon>Metazoa</taxon>
        <taxon>Ecdysozoa</taxon>
        <taxon>Arthropoda</taxon>
        <taxon>Chelicerata</taxon>
        <taxon>Arachnida</taxon>
        <taxon>Acari</taxon>
        <taxon>Parasitiformes</taxon>
        <taxon>Ixodida</taxon>
        <taxon>Ixodoidea</taxon>
        <taxon>Ixodidae</taxon>
        <taxon>Amblyomminae</taxon>
        <taxon>Amblyomma</taxon>
    </lineage>
</organism>
<evidence type="ECO:0000313" key="1">
    <source>
        <dbReference type="EMBL" id="JAC18952.1"/>
    </source>
</evidence>
<dbReference type="EMBL" id="GBBK01005530">
    <property type="protein sequence ID" value="JAC18952.1"/>
    <property type="molecule type" value="mRNA"/>
</dbReference>
<reference evidence="1" key="1">
    <citation type="submission" date="2014-03" db="EMBL/GenBank/DDBJ databases">
        <title>The sialotranscriptome of Amblyomma triste, Amblyomma parvum and Amblyomma cajennense ticks, uncovered by 454-based RNA-seq.</title>
        <authorList>
            <person name="Garcia G.R."/>
            <person name="Gardinassi L.G."/>
            <person name="Ribeiro J.M."/>
            <person name="Anatriello E."/>
            <person name="Ferreira B.R."/>
            <person name="Moreira H.N."/>
            <person name="Mafra C."/>
            <person name="Olegario M.M."/>
            <person name="Szabo P.J."/>
            <person name="Miranda-Santos I.K."/>
            <person name="Maruyama S.R."/>
        </authorList>
    </citation>
    <scope>NUCLEOTIDE SEQUENCE</scope>
    <source>
        <strain evidence="1">Uberlandia</strain>
        <tissue evidence="1">Salivary glands</tissue>
    </source>
</reference>